<sequence>MTSHSHSHPPPTTFGLVEEPLEESGISVIAVHGELDLFTAPELKERLREHTDTVGPIRDLVVDLSGCAFVDASGCQVLLRAARRLAAVGRQLAIVNTSDGNARIFSVMGLGELFPVVPTRAAAAEALRRRGT</sequence>
<dbReference type="Proteomes" id="UP001284601">
    <property type="component" value="Unassembled WGS sequence"/>
</dbReference>
<evidence type="ECO:0000313" key="4">
    <source>
        <dbReference type="EMBL" id="MDW5594489.1"/>
    </source>
</evidence>
<dbReference type="RefSeq" id="WP_318596757.1">
    <property type="nucleotide sequence ID" value="NZ_JAWSTH010000017.1"/>
</dbReference>
<dbReference type="InterPro" id="IPR036513">
    <property type="entry name" value="STAS_dom_sf"/>
</dbReference>
<dbReference type="InterPro" id="IPR002645">
    <property type="entry name" value="STAS_dom"/>
</dbReference>
<reference evidence="5" key="1">
    <citation type="submission" date="2023-07" db="EMBL/GenBank/DDBJ databases">
        <title>Conexibacter stalactiti sp. nov., isolated from stalactites in a lava cave and emended description of the genus Conexibacter.</title>
        <authorList>
            <person name="Lee S.D."/>
        </authorList>
    </citation>
    <scope>NUCLEOTIDE SEQUENCE [LARGE SCALE GENOMIC DNA]</scope>
    <source>
        <strain evidence="5">KCTC 39840</strain>
    </source>
</reference>
<accession>A0ABU4HMI8</accession>
<dbReference type="Gene3D" id="3.30.750.24">
    <property type="entry name" value="STAS domain"/>
    <property type="match status" value="1"/>
</dbReference>
<evidence type="ECO:0000256" key="2">
    <source>
        <dbReference type="RuleBase" id="RU003749"/>
    </source>
</evidence>
<dbReference type="InterPro" id="IPR003658">
    <property type="entry name" value="Anti-sigma_ant"/>
</dbReference>
<comment type="similarity">
    <text evidence="1 2">Belongs to the anti-sigma-factor antagonist family.</text>
</comment>
<comment type="caution">
    <text evidence="4">The sequence shown here is derived from an EMBL/GenBank/DDBJ whole genome shotgun (WGS) entry which is preliminary data.</text>
</comment>
<name>A0ABU4HMI8_9ACTN</name>
<dbReference type="SUPFAM" id="SSF52091">
    <property type="entry name" value="SpoIIaa-like"/>
    <property type="match status" value="1"/>
</dbReference>
<dbReference type="Pfam" id="PF01740">
    <property type="entry name" value="STAS"/>
    <property type="match status" value="1"/>
</dbReference>
<keyword evidence="5" id="KW-1185">Reference proteome</keyword>
<proteinExistence type="inferred from homology"/>
<gene>
    <name evidence="4" type="ORF">R7226_09080</name>
</gene>
<evidence type="ECO:0000256" key="1">
    <source>
        <dbReference type="ARBA" id="ARBA00009013"/>
    </source>
</evidence>
<organism evidence="4 5">
    <name type="scientific">Conexibacter stalactiti</name>
    <dbReference type="NCBI Taxonomy" id="1940611"/>
    <lineage>
        <taxon>Bacteria</taxon>
        <taxon>Bacillati</taxon>
        <taxon>Actinomycetota</taxon>
        <taxon>Thermoleophilia</taxon>
        <taxon>Solirubrobacterales</taxon>
        <taxon>Conexibacteraceae</taxon>
        <taxon>Conexibacter</taxon>
    </lineage>
</organism>
<protein>
    <recommendedName>
        <fullName evidence="2">Anti-sigma factor antagonist</fullName>
    </recommendedName>
</protein>
<dbReference type="EMBL" id="JAWSTH010000017">
    <property type="protein sequence ID" value="MDW5594489.1"/>
    <property type="molecule type" value="Genomic_DNA"/>
</dbReference>
<dbReference type="PANTHER" id="PTHR33495:SF2">
    <property type="entry name" value="ANTI-SIGMA FACTOR ANTAGONIST TM_1081-RELATED"/>
    <property type="match status" value="1"/>
</dbReference>
<evidence type="ECO:0000313" key="5">
    <source>
        <dbReference type="Proteomes" id="UP001284601"/>
    </source>
</evidence>
<dbReference type="NCBIfam" id="TIGR00377">
    <property type="entry name" value="ant_ant_sig"/>
    <property type="match status" value="1"/>
</dbReference>
<dbReference type="PROSITE" id="PS50801">
    <property type="entry name" value="STAS"/>
    <property type="match status" value="1"/>
</dbReference>
<feature type="domain" description="STAS" evidence="3">
    <location>
        <begin position="16"/>
        <end position="130"/>
    </location>
</feature>
<dbReference type="PANTHER" id="PTHR33495">
    <property type="entry name" value="ANTI-SIGMA FACTOR ANTAGONIST TM_1081-RELATED-RELATED"/>
    <property type="match status" value="1"/>
</dbReference>
<evidence type="ECO:0000259" key="3">
    <source>
        <dbReference type="PROSITE" id="PS50801"/>
    </source>
</evidence>
<dbReference type="CDD" id="cd07043">
    <property type="entry name" value="STAS_anti-anti-sigma_factors"/>
    <property type="match status" value="1"/>
</dbReference>